<keyword evidence="4" id="KW-1185">Reference proteome</keyword>
<dbReference type="EMBL" id="BAABHD010000022">
    <property type="protein sequence ID" value="GAA4453366.1"/>
    <property type="molecule type" value="Genomic_DNA"/>
</dbReference>
<keyword evidence="3" id="KW-0808">Transferase</keyword>
<accession>A0ABP8MQU6</accession>
<keyword evidence="1" id="KW-0812">Transmembrane</keyword>
<evidence type="ECO:0000313" key="4">
    <source>
        <dbReference type="Proteomes" id="UP001501175"/>
    </source>
</evidence>
<dbReference type="PANTHER" id="PTHR34220:SF7">
    <property type="entry name" value="SENSOR HISTIDINE KINASE YPDA"/>
    <property type="match status" value="1"/>
</dbReference>
<dbReference type="InterPro" id="IPR010559">
    <property type="entry name" value="Sig_transdc_His_kin_internal"/>
</dbReference>
<gene>
    <name evidence="3" type="ORF">GCM10023189_18280</name>
</gene>
<keyword evidence="1" id="KW-0472">Membrane</keyword>
<dbReference type="Proteomes" id="UP001501175">
    <property type="component" value="Unassembled WGS sequence"/>
</dbReference>
<sequence length="331" mass="37903">MFPWFIPLIGYLLLGNPYLTQPRVFFTATAINLSVATITFFTMDALVLGISTRFSGMKQTGRRILFMFLAFAIVTSSVIISTFWVYTHFSILNYVADYNAIKQILLLNLLANVVSVGIYEGIYSITEWKASTIEKEQLRKANLQSQIDGLKNQVNPHFLFNSLNSLTALISKDPDKAEEFVTEMSQVYRYLLQTNNYETTTLETELKFIQSYYHMLKTRFGNGVSMDLAIDDRYLNRYLPPLTLQLLVENAVKHNIVKSNKPLLIEIQSTPEGRLMIRNNLQRKRTPVASNRVGLSNIAAKYQLLSKDEMEIRETESHFIVTVPLLEQVNS</sequence>
<protein>
    <submittedName>
        <fullName evidence="3">Histidine kinase</fullName>
    </submittedName>
</protein>
<reference evidence="4" key="1">
    <citation type="journal article" date="2019" name="Int. J. Syst. Evol. Microbiol.">
        <title>The Global Catalogue of Microorganisms (GCM) 10K type strain sequencing project: providing services to taxonomists for standard genome sequencing and annotation.</title>
        <authorList>
            <consortium name="The Broad Institute Genomics Platform"/>
            <consortium name="The Broad Institute Genome Sequencing Center for Infectious Disease"/>
            <person name="Wu L."/>
            <person name="Ma J."/>
        </authorList>
    </citation>
    <scope>NUCLEOTIDE SEQUENCE [LARGE SCALE GENOMIC DNA]</scope>
    <source>
        <strain evidence="4">JCM 17927</strain>
    </source>
</reference>
<comment type="caution">
    <text evidence="3">The sequence shown here is derived from an EMBL/GenBank/DDBJ whole genome shotgun (WGS) entry which is preliminary data.</text>
</comment>
<feature type="domain" description="Signal transduction histidine kinase internal region" evidence="2">
    <location>
        <begin position="146"/>
        <end position="222"/>
    </location>
</feature>
<proteinExistence type="predicted"/>
<dbReference type="Pfam" id="PF06580">
    <property type="entry name" value="His_kinase"/>
    <property type="match status" value="1"/>
</dbReference>
<feature type="transmembrane region" description="Helical" evidence="1">
    <location>
        <begin position="64"/>
        <end position="86"/>
    </location>
</feature>
<evidence type="ECO:0000256" key="1">
    <source>
        <dbReference type="SAM" id="Phobius"/>
    </source>
</evidence>
<dbReference type="PANTHER" id="PTHR34220">
    <property type="entry name" value="SENSOR HISTIDINE KINASE YPDA"/>
    <property type="match status" value="1"/>
</dbReference>
<evidence type="ECO:0000259" key="2">
    <source>
        <dbReference type="Pfam" id="PF06580"/>
    </source>
</evidence>
<keyword evidence="1" id="KW-1133">Transmembrane helix</keyword>
<dbReference type="GO" id="GO:0016301">
    <property type="term" value="F:kinase activity"/>
    <property type="evidence" value="ECO:0007669"/>
    <property type="project" value="UniProtKB-KW"/>
</dbReference>
<keyword evidence="3" id="KW-0418">Kinase</keyword>
<feature type="transmembrane region" description="Helical" evidence="1">
    <location>
        <begin position="24"/>
        <end position="52"/>
    </location>
</feature>
<name>A0ABP8MQU6_9BACT</name>
<feature type="transmembrane region" description="Helical" evidence="1">
    <location>
        <begin position="106"/>
        <end position="125"/>
    </location>
</feature>
<organism evidence="3 4">
    <name type="scientific">Nibrella saemangeumensis</name>
    <dbReference type="NCBI Taxonomy" id="1084526"/>
    <lineage>
        <taxon>Bacteria</taxon>
        <taxon>Pseudomonadati</taxon>
        <taxon>Bacteroidota</taxon>
        <taxon>Cytophagia</taxon>
        <taxon>Cytophagales</taxon>
        <taxon>Spirosomataceae</taxon>
        <taxon>Nibrella</taxon>
    </lineage>
</organism>
<dbReference type="InterPro" id="IPR050640">
    <property type="entry name" value="Bact_2-comp_sensor_kinase"/>
</dbReference>
<evidence type="ECO:0000313" key="3">
    <source>
        <dbReference type="EMBL" id="GAA4453366.1"/>
    </source>
</evidence>